<dbReference type="Pfam" id="PF04548">
    <property type="entry name" value="AIG1"/>
    <property type="match status" value="3"/>
</dbReference>
<feature type="region of interest" description="Disordered" evidence="4">
    <location>
        <begin position="737"/>
        <end position="761"/>
    </location>
</feature>
<evidence type="ECO:0000256" key="2">
    <source>
        <dbReference type="ARBA" id="ARBA00022741"/>
    </source>
</evidence>
<dbReference type="GeneID" id="115805391"/>
<sequence>MCLSELRLLLLGNKAAGKSSVGNAILGRDEFSSTTAQCVRRQGEVAGRHITVVEAPGWWKNYLVKDTPELNKQEIILSTSLCPPGPHAVLIVLRVDSSFTETNRRAVEERLGFFGETVWRHTMVLFSFGDCLGETSIEQHIKNQMGALQWLVEKCGNRYHVFNNKTMDKGAQVVTLLEKIEEMVREHGGGHFEMEKSLLYAVERRRRMDEKEANERIKRVCRQRETLLYKMGIPSTPQLRIILLGHRHAGKTSAGNTIFSREKYELRRTAGCVKKQGEAAGREVTVVEAPGWWNNYLVKDTPERTKLEILLSMSVCPPGPHALLLVIRVDGSFIEINRGAIEEHVELLGERVWGHTMVLFTCGDWLGDTAIEQHIQSEGNALQWLIEKCGNRYHVLDNNSWENVSQVTELLEKIDEMVSGNGGNHYNIDPVFLETATERQKTDNERAKQLLMKVQDKRKTLRSLMDDTHCFSELRMILLGCRYAGKSSSGNTILAGQEFDLRGTGGCVKRQGEAAGKQITLIEAPGWLRSRPAELTPESDKTEIIHSLSLCHLGPHSLLLVIQADTSFTEKHRRTVEEHMELLGERVWSHTIVLFTCGDSLGETTIEQHIESEGEALQWIVETCQNRYHVLNNERGDRGFMVAELFEKIEEMLVGNNGVYYRSPGNLFLRPAPDRLERKLKKEKKKVMMMVQEQNAKTEQAPVDIIVSMQSAETHGNLKEKEHLSLANLDIHIQKAGSMPTPLNSGGGNTSDSGSDYGSETSLTGSSNFYTSLMSVVSSVSSGIGSLRNLATKGINKLQLFKTRPDLSPVTVVQWGTLSPHRKKVPVSEQLVKIDRIVVENSGVMF</sequence>
<evidence type="ECO:0000256" key="4">
    <source>
        <dbReference type="SAM" id="MobiDB-lite"/>
    </source>
</evidence>
<dbReference type="Proteomes" id="UP000504632">
    <property type="component" value="Chromosome 1"/>
</dbReference>
<dbReference type="RefSeq" id="XP_030621818.1">
    <property type="nucleotide sequence ID" value="XM_030765958.1"/>
</dbReference>
<dbReference type="OrthoDB" id="9982588at2759"/>
<dbReference type="InParanoid" id="A0A6J2UPI6"/>
<dbReference type="PANTHER" id="PTHR10903:SF107">
    <property type="entry name" value="GTPASE IMAP FAMILY MEMBER 4-LIKE-RELATED"/>
    <property type="match status" value="1"/>
</dbReference>
<protein>
    <submittedName>
        <fullName evidence="7">GTPase IMAP family member 8-like</fullName>
    </submittedName>
</protein>
<dbReference type="FunFam" id="3.40.50.300:FF:001809">
    <property type="entry name" value="Si:ch1073-365p7.2"/>
    <property type="match status" value="3"/>
</dbReference>
<dbReference type="InterPro" id="IPR045058">
    <property type="entry name" value="GIMA/IAN/Toc"/>
</dbReference>
<accession>A0A6J2UPI6</accession>
<dbReference type="InterPro" id="IPR006703">
    <property type="entry name" value="G_AIG1"/>
</dbReference>
<evidence type="ECO:0000313" key="6">
    <source>
        <dbReference type="Proteomes" id="UP000504632"/>
    </source>
</evidence>
<evidence type="ECO:0000256" key="1">
    <source>
        <dbReference type="ARBA" id="ARBA00008535"/>
    </source>
</evidence>
<keyword evidence="6" id="KW-1185">Reference proteome</keyword>
<feature type="domain" description="AIG1-type G" evidence="5">
    <location>
        <begin position="236"/>
        <end position="435"/>
    </location>
</feature>
<evidence type="ECO:0000256" key="3">
    <source>
        <dbReference type="ARBA" id="ARBA00023134"/>
    </source>
</evidence>
<keyword evidence="3" id="KW-0342">GTP-binding</keyword>
<comment type="similarity">
    <text evidence="1">Belongs to the TRAFAC class TrmE-Era-EngA-EngB-Septin-like GTPase superfamily. AIG1/Toc34/Toc159-like paraseptin GTPase family. IAN subfamily.</text>
</comment>
<reference evidence="7" key="1">
    <citation type="submission" date="2025-08" db="UniProtKB">
        <authorList>
            <consortium name="RefSeq"/>
        </authorList>
    </citation>
    <scope>IDENTIFICATION</scope>
</reference>
<feature type="domain" description="AIG1-type G" evidence="5">
    <location>
        <begin position="471"/>
        <end position="670"/>
    </location>
</feature>
<dbReference type="PROSITE" id="PS51720">
    <property type="entry name" value="G_AIG1"/>
    <property type="match status" value="3"/>
</dbReference>
<evidence type="ECO:0000259" key="5">
    <source>
        <dbReference type="PROSITE" id="PS51720"/>
    </source>
</evidence>
<dbReference type="InterPro" id="IPR027417">
    <property type="entry name" value="P-loop_NTPase"/>
</dbReference>
<name>A0A6J2UPI6_CHACN</name>
<organism evidence="6 7">
    <name type="scientific">Chanos chanos</name>
    <name type="common">Milkfish</name>
    <name type="synonym">Mugil chanos</name>
    <dbReference type="NCBI Taxonomy" id="29144"/>
    <lineage>
        <taxon>Eukaryota</taxon>
        <taxon>Metazoa</taxon>
        <taxon>Chordata</taxon>
        <taxon>Craniata</taxon>
        <taxon>Vertebrata</taxon>
        <taxon>Euteleostomi</taxon>
        <taxon>Actinopterygii</taxon>
        <taxon>Neopterygii</taxon>
        <taxon>Teleostei</taxon>
        <taxon>Ostariophysi</taxon>
        <taxon>Gonorynchiformes</taxon>
        <taxon>Chanidae</taxon>
        <taxon>Chanos</taxon>
    </lineage>
</organism>
<proteinExistence type="inferred from homology"/>
<dbReference type="GO" id="GO:0005525">
    <property type="term" value="F:GTP binding"/>
    <property type="evidence" value="ECO:0007669"/>
    <property type="project" value="UniProtKB-KW"/>
</dbReference>
<dbReference type="Gene3D" id="3.40.50.300">
    <property type="entry name" value="P-loop containing nucleotide triphosphate hydrolases"/>
    <property type="match status" value="3"/>
</dbReference>
<feature type="domain" description="AIG1-type G" evidence="5">
    <location>
        <begin position="3"/>
        <end position="201"/>
    </location>
</feature>
<evidence type="ECO:0000313" key="7">
    <source>
        <dbReference type="RefSeq" id="XP_030621818.1"/>
    </source>
</evidence>
<feature type="compositionally biased region" description="Low complexity" evidence="4">
    <location>
        <begin position="750"/>
        <end position="759"/>
    </location>
</feature>
<dbReference type="SUPFAM" id="SSF52540">
    <property type="entry name" value="P-loop containing nucleoside triphosphate hydrolases"/>
    <property type="match status" value="3"/>
</dbReference>
<dbReference type="AlphaFoldDB" id="A0A6J2UPI6"/>
<keyword evidence="2" id="KW-0547">Nucleotide-binding</keyword>
<dbReference type="PANTHER" id="PTHR10903">
    <property type="entry name" value="GTPASE, IMAP FAMILY MEMBER-RELATED"/>
    <property type="match status" value="1"/>
</dbReference>
<gene>
    <name evidence="7" type="primary">LOC115805391</name>
</gene>